<dbReference type="AlphaFoldDB" id="A0A8H7PEF9"/>
<dbReference type="Pfam" id="PF17581">
    <property type="entry name" value="DUF5483"/>
    <property type="match status" value="1"/>
</dbReference>
<comment type="caution">
    <text evidence="1">The sequence shown here is derived from an EMBL/GenBank/DDBJ whole genome shotgun (WGS) entry which is preliminary data.</text>
</comment>
<gene>
    <name evidence="1" type="ORF">INT43_004966</name>
</gene>
<keyword evidence="2" id="KW-1185">Reference proteome</keyword>
<sequence>MDDVIILEHKNVSLVRARTEEHDLFYDFCKRVAIKYENESEMYLKLFNQLPPAEVEPGKTHLALAYDVWYRGSRENQREWPEISTYPKENSIEFPKASGIWYTPPEGRYIGLSLRHDDNIYKYIPRIYIRDQRLYNSYLRDYLDDTVEYEKFSIPTLVKQSIRFFGSFYSQAKPYNGTNDVMYLNNNGTVMMTYNYPKYIVYVDRIIGSVIETGTELRFLKTINGMILLDQEYLGFQHCRGTTDRLYMIITSWED</sequence>
<dbReference type="InterPro" id="IPR035143">
    <property type="entry name" value="DUF5483"/>
</dbReference>
<dbReference type="Proteomes" id="UP000654370">
    <property type="component" value="Unassembled WGS sequence"/>
</dbReference>
<organism evidence="1 2">
    <name type="scientific">Mortierella isabellina</name>
    <name type="common">Filamentous fungus</name>
    <name type="synonym">Umbelopsis isabellina</name>
    <dbReference type="NCBI Taxonomy" id="91625"/>
    <lineage>
        <taxon>Eukaryota</taxon>
        <taxon>Fungi</taxon>
        <taxon>Fungi incertae sedis</taxon>
        <taxon>Mucoromycota</taxon>
        <taxon>Mucoromycotina</taxon>
        <taxon>Umbelopsidomycetes</taxon>
        <taxon>Umbelopsidales</taxon>
        <taxon>Umbelopsidaceae</taxon>
        <taxon>Umbelopsis</taxon>
    </lineage>
</organism>
<protein>
    <submittedName>
        <fullName evidence="1">Uncharacterized protein</fullName>
    </submittedName>
</protein>
<reference evidence="1" key="1">
    <citation type="submission" date="2020-12" db="EMBL/GenBank/DDBJ databases">
        <title>Metabolic potential, ecology and presence of endohyphal bacteria is reflected in genomic diversity of Mucoromycotina.</title>
        <authorList>
            <person name="Muszewska A."/>
            <person name="Okrasinska A."/>
            <person name="Steczkiewicz K."/>
            <person name="Drgas O."/>
            <person name="Orlowska M."/>
            <person name="Perlinska-Lenart U."/>
            <person name="Aleksandrzak-Piekarczyk T."/>
            <person name="Szatraj K."/>
            <person name="Zielenkiewicz U."/>
            <person name="Pilsyk S."/>
            <person name="Malc E."/>
            <person name="Mieczkowski P."/>
            <person name="Kruszewska J.S."/>
            <person name="Biernat P."/>
            <person name="Pawlowska J."/>
        </authorList>
    </citation>
    <scope>NUCLEOTIDE SEQUENCE</scope>
    <source>
        <strain evidence="1">WA0000067209</strain>
    </source>
</reference>
<name>A0A8H7PEF9_MORIS</name>
<accession>A0A8H7PEF9</accession>
<proteinExistence type="predicted"/>
<dbReference type="EMBL" id="JAEPQZ010000017">
    <property type="protein sequence ID" value="KAG2172424.1"/>
    <property type="molecule type" value="Genomic_DNA"/>
</dbReference>
<evidence type="ECO:0000313" key="2">
    <source>
        <dbReference type="Proteomes" id="UP000654370"/>
    </source>
</evidence>
<evidence type="ECO:0000313" key="1">
    <source>
        <dbReference type="EMBL" id="KAG2172424.1"/>
    </source>
</evidence>